<organism evidence="1 2">
    <name type="scientific">Lentibacillus kapialis</name>
    <dbReference type="NCBI Taxonomy" id="340214"/>
    <lineage>
        <taxon>Bacteria</taxon>
        <taxon>Bacillati</taxon>
        <taxon>Bacillota</taxon>
        <taxon>Bacilli</taxon>
        <taxon>Bacillales</taxon>
        <taxon>Bacillaceae</taxon>
        <taxon>Lentibacillus</taxon>
    </lineage>
</organism>
<reference evidence="1" key="2">
    <citation type="submission" date="2020-09" db="EMBL/GenBank/DDBJ databases">
        <authorList>
            <person name="Sun Q."/>
            <person name="Ohkuma M."/>
        </authorList>
    </citation>
    <scope>NUCLEOTIDE SEQUENCE</scope>
    <source>
        <strain evidence="1">JCM 12580</strain>
    </source>
</reference>
<reference evidence="1" key="1">
    <citation type="journal article" date="2014" name="Int. J. Syst. Evol. Microbiol.">
        <title>Complete genome sequence of Corynebacterium casei LMG S-19264T (=DSM 44701T), isolated from a smear-ripened cheese.</title>
        <authorList>
            <consortium name="US DOE Joint Genome Institute (JGI-PGF)"/>
            <person name="Walter F."/>
            <person name="Albersmeier A."/>
            <person name="Kalinowski J."/>
            <person name="Ruckert C."/>
        </authorList>
    </citation>
    <scope>NUCLEOTIDE SEQUENCE</scope>
    <source>
        <strain evidence="1">JCM 12580</strain>
    </source>
</reference>
<dbReference type="InterPro" id="IPR021078">
    <property type="entry name" value="Membrane-integrating_Mistic"/>
</dbReference>
<protein>
    <recommendedName>
        <fullName evidence="3">Atypical membrane-integrating protein (Mistic protein)</fullName>
    </recommendedName>
</protein>
<dbReference type="Gene3D" id="1.10.220.90">
    <property type="entry name" value="Mistic"/>
    <property type="match status" value="1"/>
</dbReference>
<evidence type="ECO:0008006" key="3">
    <source>
        <dbReference type="Google" id="ProtNLM"/>
    </source>
</evidence>
<keyword evidence="2" id="KW-1185">Reference proteome</keyword>
<gene>
    <name evidence="1" type="ORF">GCM10007063_25300</name>
</gene>
<proteinExistence type="predicted"/>
<evidence type="ECO:0000313" key="2">
    <source>
        <dbReference type="Proteomes" id="UP000658382"/>
    </source>
</evidence>
<accession>A0A917Q027</accession>
<sequence length="88" mass="9968">MKASEVETKRFDKALDDILDLFNNLESDKPVIQFEADVLDKIERAKMKYGGDNIDKKMNAVVHEMLSWLDLDDMPSDDDETSAGEEGS</sequence>
<dbReference type="InterPro" id="IPR038193">
    <property type="entry name" value="Mistic_sf"/>
</dbReference>
<name>A0A917Q027_9BACI</name>
<dbReference type="RefSeq" id="WP_188633466.1">
    <property type="nucleotide sequence ID" value="NZ_BMNQ01000042.1"/>
</dbReference>
<dbReference type="Proteomes" id="UP000658382">
    <property type="component" value="Unassembled WGS sequence"/>
</dbReference>
<comment type="caution">
    <text evidence="1">The sequence shown here is derived from an EMBL/GenBank/DDBJ whole genome shotgun (WGS) entry which is preliminary data.</text>
</comment>
<dbReference type="EMBL" id="BMNQ01000042">
    <property type="protein sequence ID" value="GGK01991.1"/>
    <property type="molecule type" value="Genomic_DNA"/>
</dbReference>
<dbReference type="Pfam" id="PF11458">
    <property type="entry name" value="Mistic"/>
    <property type="match status" value="1"/>
</dbReference>
<dbReference type="AlphaFoldDB" id="A0A917Q027"/>
<evidence type="ECO:0000313" key="1">
    <source>
        <dbReference type="EMBL" id="GGK01991.1"/>
    </source>
</evidence>